<proteinExistence type="predicted"/>
<keyword evidence="2" id="KW-1185">Reference proteome</keyword>
<name>A0A6A5RDU9_9PLEO</name>
<evidence type="ECO:0000313" key="1">
    <source>
        <dbReference type="EMBL" id="KAF1923887.1"/>
    </source>
</evidence>
<reference evidence="1" key="1">
    <citation type="journal article" date="2020" name="Stud. Mycol.">
        <title>101 Dothideomycetes genomes: a test case for predicting lifestyles and emergence of pathogens.</title>
        <authorList>
            <person name="Haridas S."/>
            <person name="Albert R."/>
            <person name="Binder M."/>
            <person name="Bloem J."/>
            <person name="Labutti K."/>
            <person name="Salamov A."/>
            <person name="Andreopoulos B."/>
            <person name="Baker S."/>
            <person name="Barry K."/>
            <person name="Bills G."/>
            <person name="Bluhm B."/>
            <person name="Cannon C."/>
            <person name="Castanera R."/>
            <person name="Culley D."/>
            <person name="Daum C."/>
            <person name="Ezra D."/>
            <person name="Gonzalez J."/>
            <person name="Henrissat B."/>
            <person name="Kuo A."/>
            <person name="Liang C."/>
            <person name="Lipzen A."/>
            <person name="Lutzoni F."/>
            <person name="Magnuson J."/>
            <person name="Mondo S."/>
            <person name="Nolan M."/>
            <person name="Ohm R."/>
            <person name="Pangilinan J."/>
            <person name="Park H.-J."/>
            <person name="Ramirez L."/>
            <person name="Alfaro M."/>
            <person name="Sun H."/>
            <person name="Tritt A."/>
            <person name="Yoshinaga Y."/>
            <person name="Zwiers L.-H."/>
            <person name="Turgeon B."/>
            <person name="Goodwin S."/>
            <person name="Spatafora J."/>
            <person name="Crous P."/>
            <person name="Grigoriev I."/>
        </authorList>
    </citation>
    <scope>NUCLEOTIDE SEQUENCE</scope>
    <source>
        <strain evidence="1">CBS 183.55</strain>
    </source>
</reference>
<dbReference type="Proteomes" id="UP000800082">
    <property type="component" value="Unassembled WGS sequence"/>
</dbReference>
<gene>
    <name evidence="1" type="ORF">M421DRAFT_425391</name>
</gene>
<dbReference type="RefSeq" id="XP_033444140.1">
    <property type="nucleotide sequence ID" value="XM_033594063.1"/>
</dbReference>
<dbReference type="AlphaFoldDB" id="A0A6A5RDU9"/>
<sequence>MAARILHMNGDYEPLRRLWISHFIARNPRVASVVGRTIESARTTAASYNTIKAFLELFERTRIELGIQYEDMWNMDDTRVALGRIASEYQFWRQSQPPALSFNAQLSSKASIYDLLSSQPKAP</sequence>
<protein>
    <recommendedName>
        <fullName evidence="3">HTH CENPB-type domain-containing protein</fullName>
    </recommendedName>
</protein>
<dbReference type="EMBL" id="ML979000">
    <property type="protein sequence ID" value="KAF1923887.1"/>
    <property type="molecule type" value="Genomic_DNA"/>
</dbReference>
<evidence type="ECO:0008006" key="3">
    <source>
        <dbReference type="Google" id="ProtNLM"/>
    </source>
</evidence>
<organism evidence="1 2">
    <name type="scientific">Didymella exigua CBS 183.55</name>
    <dbReference type="NCBI Taxonomy" id="1150837"/>
    <lineage>
        <taxon>Eukaryota</taxon>
        <taxon>Fungi</taxon>
        <taxon>Dikarya</taxon>
        <taxon>Ascomycota</taxon>
        <taxon>Pezizomycotina</taxon>
        <taxon>Dothideomycetes</taxon>
        <taxon>Pleosporomycetidae</taxon>
        <taxon>Pleosporales</taxon>
        <taxon>Pleosporineae</taxon>
        <taxon>Didymellaceae</taxon>
        <taxon>Didymella</taxon>
    </lineage>
</organism>
<dbReference type="GeneID" id="54351731"/>
<evidence type="ECO:0000313" key="2">
    <source>
        <dbReference type="Proteomes" id="UP000800082"/>
    </source>
</evidence>
<accession>A0A6A5RDU9</accession>
<dbReference type="OrthoDB" id="3439492at2759"/>